<dbReference type="InterPro" id="IPR035238">
    <property type="entry name" value="DUF5345"/>
</dbReference>
<accession>A0A4S4BS82</accession>
<gene>
    <name evidence="1" type="ORF">E6W99_17380</name>
</gene>
<keyword evidence="2" id="KW-1185">Reference proteome</keyword>
<comment type="caution">
    <text evidence="1">The sequence shown here is derived from an EMBL/GenBank/DDBJ whole genome shotgun (WGS) entry which is preliminary data.</text>
</comment>
<protein>
    <recommendedName>
        <fullName evidence="3">YxlC</fullName>
    </recommendedName>
</protein>
<evidence type="ECO:0000313" key="2">
    <source>
        <dbReference type="Proteomes" id="UP000310334"/>
    </source>
</evidence>
<dbReference type="RefSeq" id="WP_136356160.1">
    <property type="nucleotide sequence ID" value="NZ_CP046266.1"/>
</dbReference>
<sequence length="109" mass="13046">MKETNENEWITLLKEDLQKVEEMHEIDVPQQVQLMSTLQEFKMERKKISQREFILFLLTALIILVSYATIALKMTTLFIWIQGFAIIVIPFIFLAEKKHRTKQKEVMKF</sequence>
<dbReference type="Pfam" id="PF17280">
    <property type="entry name" value="DUF5345"/>
    <property type="match status" value="1"/>
</dbReference>
<evidence type="ECO:0000313" key="1">
    <source>
        <dbReference type="EMBL" id="THF77854.1"/>
    </source>
</evidence>
<dbReference type="Proteomes" id="UP000310334">
    <property type="component" value="Unassembled WGS sequence"/>
</dbReference>
<reference evidence="1 2" key="1">
    <citation type="submission" date="2019-04" db="EMBL/GenBank/DDBJ databases">
        <title>Bacillus sediminilitoris sp. nov., isolated from a tidal flat sediment on the East China Sea.</title>
        <authorList>
            <person name="Wei Y."/>
            <person name="Mao H."/>
            <person name="Fang J."/>
        </authorList>
    </citation>
    <scope>NUCLEOTIDE SEQUENCE [LARGE SCALE GENOMIC DNA]</scope>
    <source>
        <strain evidence="1 2">DSL-17</strain>
    </source>
</reference>
<dbReference type="OrthoDB" id="2888283at2"/>
<name>A0A4S4BS82_9BACI</name>
<dbReference type="EMBL" id="SSNT01000013">
    <property type="protein sequence ID" value="THF77854.1"/>
    <property type="molecule type" value="Genomic_DNA"/>
</dbReference>
<evidence type="ECO:0008006" key="3">
    <source>
        <dbReference type="Google" id="ProtNLM"/>
    </source>
</evidence>
<proteinExistence type="predicted"/>
<dbReference type="AlphaFoldDB" id="A0A4S4BS82"/>
<organism evidence="1 2">
    <name type="scientific">Metabacillus sediminilitoris</name>
    <dbReference type="NCBI Taxonomy" id="2567941"/>
    <lineage>
        <taxon>Bacteria</taxon>
        <taxon>Bacillati</taxon>
        <taxon>Bacillota</taxon>
        <taxon>Bacilli</taxon>
        <taxon>Bacillales</taxon>
        <taxon>Bacillaceae</taxon>
        <taxon>Metabacillus</taxon>
    </lineage>
</organism>